<dbReference type="EMBL" id="JAGRRH010000014">
    <property type="protein sequence ID" value="KAG7359053.1"/>
    <property type="molecule type" value="Genomic_DNA"/>
</dbReference>
<keyword evidence="2" id="KW-0560">Oxidoreductase</keyword>
<accession>A0A9K3PTN3</accession>
<organism evidence="4 5">
    <name type="scientific">Nitzschia inconspicua</name>
    <dbReference type="NCBI Taxonomy" id="303405"/>
    <lineage>
        <taxon>Eukaryota</taxon>
        <taxon>Sar</taxon>
        <taxon>Stramenopiles</taxon>
        <taxon>Ochrophyta</taxon>
        <taxon>Bacillariophyta</taxon>
        <taxon>Bacillariophyceae</taxon>
        <taxon>Bacillariophycidae</taxon>
        <taxon>Bacillariales</taxon>
        <taxon>Bacillariaceae</taxon>
        <taxon>Nitzschia</taxon>
    </lineage>
</organism>
<evidence type="ECO:0000259" key="3">
    <source>
        <dbReference type="Pfam" id="PF05118"/>
    </source>
</evidence>
<dbReference type="PANTHER" id="PTHR46332">
    <property type="entry name" value="ASPARTATE BETA-HYDROXYLASE DOMAIN-CONTAINING PROTEIN 2"/>
    <property type="match status" value="1"/>
</dbReference>
<reference evidence="4" key="1">
    <citation type="journal article" date="2021" name="Sci. Rep.">
        <title>Diploid genomic architecture of Nitzschia inconspicua, an elite biomass production diatom.</title>
        <authorList>
            <person name="Oliver A."/>
            <person name="Podell S."/>
            <person name="Pinowska A."/>
            <person name="Traller J.C."/>
            <person name="Smith S.R."/>
            <person name="McClure R."/>
            <person name="Beliaev A."/>
            <person name="Bohutskyi P."/>
            <person name="Hill E.A."/>
            <person name="Rabines A."/>
            <person name="Zheng H."/>
            <person name="Allen L.Z."/>
            <person name="Kuo A."/>
            <person name="Grigoriev I.V."/>
            <person name="Allen A.E."/>
            <person name="Hazlebeck D."/>
            <person name="Allen E.E."/>
        </authorList>
    </citation>
    <scope>NUCLEOTIDE SEQUENCE</scope>
    <source>
        <strain evidence="4">Hildebrandi</strain>
    </source>
</reference>
<evidence type="ECO:0000313" key="5">
    <source>
        <dbReference type="Proteomes" id="UP000693970"/>
    </source>
</evidence>
<dbReference type="InterPro" id="IPR007803">
    <property type="entry name" value="Asp/Arg/Pro-Hydrxlase"/>
</dbReference>
<keyword evidence="5" id="KW-1185">Reference proteome</keyword>
<evidence type="ECO:0000313" key="4">
    <source>
        <dbReference type="EMBL" id="KAG7359053.1"/>
    </source>
</evidence>
<dbReference type="OrthoDB" id="438431at2759"/>
<name>A0A9K3PTN3_9STRA</name>
<sequence length="591" mass="66445">MSLPSQPSSKLILKNVHGDSSTSLRLPLEELELFLTKRLKIDGEFEEVEYKPRHDAHWLNCGTLAPSYSIVTILGIPEDGSYDECGSSSQLQRDHEVHTIPSNTPDFSVDLTIYKASTSTSSIETMQGHCASTGSPTTIDISQPILGPHADWKREPINNIAGESSLTASNVVSLWWIDLRLNFGSTATLDDFLSTQEDVVRLFRSTLTSSHDTSPWVKPSEDTAHQPDAVIFVMAPDQHATTIMEELRVSDVAPSWFLHARVHMEDIELPDVIRTSMLGPPHQSMDEESSPPATLLIYKRLGRRTNLFDCQPMEPTSREEETFKQQKESMDGCLWESFVEKRNEEDEEATNNNTKESDKSIQDTFYRVVCPPYLNVYEEYRTTRIPELFARESLQVFIRDALSIPQWTPWPESVHYKVNSTNGEATNPWTVFPLCHCFPADCPENLTWVPATRAHVPETCALLEELVGTSHLRTALFSQLAPNSVLEAHTGWADLANHVLRLHIPLVVPKQELGLCGTWVDGCVETHIVGRPLLFDDSKIHRAFNYSNETRIVLIVDLARPSHLPLGYADGGHTEELDAFIQEMSMPSSLC</sequence>
<dbReference type="InterPro" id="IPR051821">
    <property type="entry name" value="Asp/Asn_beta-hydroxylase"/>
</dbReference>
<dbReference type="GO" id="GO:0016020">
    <property type="term" value="C:membrane"/>
    <property type="evidence" value="ECO:0007669"/>
    <property type="project" value="TreeGrafter"/>
</dbReference>
<dbReference type="PANTHER" id="PTHR46332:SF5">
    <property type="entry name" value="ASPARTATE BETA-HYDROXYLASE DOMAIN CONTAINING 2"/>
    <property type="match status" value="1"/>
</dbReference>
<feature type="domain" description="Aspartyl/asparaginy/proline hydroxylase" evidence="3">
    <location>
        <begin position="424"/>
        <end position="561"/>
    </location>
</feature>
<comment type="caution">
    <text evidence="4">The sequence shown here is derived from an EMBL/GenBank/DDBJ whole genome shotgun (WGS) entry which is preliminary data.</text>
</comment>
<evidence type="ECO:0000256" key="1">
    <source>
        <dbReference type="ARBA" id="ARBA00007730"/>
    </source>
</evidence>
<protein>
    <submittedName>
        <fullName evidence="4">Aspartyl/asparaginyl beta-hydroxylase-domain containing protein</fullName>
    </submittedName>
</protein>
<dbReference type="Pfam" id="PF05118">
    <property type="entry name" value="Asp_Arg_Hydrox"/>
    <property type="match status" value="1"/>
</dbReference>
<evidence type="ECO:0000256" key="2">
    <source>
        <dbReference type="ARBA" id="ARBA00023002"/>
    </source>
</evidence>
<comment type="similarity">
    <text evidence="1">Belongs to the aspartyl/asparaginyl beta-hydroxylase family.</text>
</comment>
<proteinExistence type="inferred from homology"/>
<gene>
    <name evidence="4" type="ORF">IV203_015642</name>
</gene>
<dbReference type="GO" id="GO:0016491">
    <property type="term" value="F:oxidoreductase activity"/>
    <property type="evidence" value="ECO:0007669"/>
    <property type="project" value="UniProtKB-KW"/>
</dbReference>
<dbReference type="Proteomes" id="UP000693970">
    <property type="component" value="Unassembled WGS sequence"/>
</dbReference>
<reference evidence="4" key="2">
    <citation type="submission" date="2021-04" db="EMBL/GenBank/DDBJ databases">
        <authorList>
            <person name="Podell S."/>
        </authorList>
    </citation>
    <scope>NUCLEOTIDE SEQUENCE</scope>
    <source>
        <strain evidence="4">Hildebrandi</strain>
    </source>
</reference>
<dbReference type="AlphaFoldDB" id="A0A9K3PTN3"/>